<dbReference type="EMBL" id="CAFBMH010000090">
    <property type="protein sequence ID" value="CAB4920988.1"/>
    <property type="molecule type" value="Genomic_DNA"/>
</dbReference>
<name>A0A6J7AXR1_9ZZZZ</name>
<evidence type="ECO:0000313" key="4">
    <source>
        <dbReference type="EMBL" id="CAB5006220.1"/>
    </source>
</evidence>
<reference evidence="2" key="1">
    <citation type="submission" date="2020-05" db="EMBL/GenBank/DDBJ databases">
        <authorList>
            <person name="Chiriac C."/>
            <person name="Salcher M."/>
            <person name="Ghai R."/>
            <person name="Kavagutti S V."/>
        </authorList>
    </citation>
    <scope>NUCLEOTIDE SEQUENCE</scope>
</reference>
<evidence type="ECO:0000313" key="1">
    <source>
        <dbReference type="EMBL" id="CAB4738191.1"/>
    </source>
</evidence>
<dbReference type="EMBL" id="CAFABA010000185">
    <property type="protein sequence ID" value="CAB4836499.1"/>
    <property type="molecule type" value="Genomic_DNA"/>
</dbReference>
<dbReference type="EMBL" id="CAEZYR010000027">
    <property type="protein sequence ID" value="CAB4738191.1"/>
    <property type="molecule type" value="Genomic_DNA"/>
</dbReference>
<organism evidence="2">
    <name type="scientific">freshwater metagenome</name>
    <dbReference type="NCBI Taxonomy" id="449393"/>
    <lineage>
        <taxon>unclassified sequences</taxon>
        <taxon>metagenomes</taxon>
        <taxon>ecological metagenomes</taxon>
    </lineage>
</organism>
<evidence type="ECO:0000313" key="2">
    <source>
        <dbReference type="EMBL" id="CAB4836499.1"/>
    </source>
</evidence>
<proteinExistence type="predicted"/>
<dbReference type="InterPro" id="IPR029068">
    <property type="entry name" value="Glyas_Bleomycin-R_OHBP_Dase"/>
</dbReference>
<dbReference type="SUPFAM" id="SSF54593">
    <property type="entry name" value="Glyoxalase/Bleomycin resistance protein/Dihydroxybiphenyl dioxygenase"/>
    <property type="match status" value="1"/>
</dbReference>
<protein>
    <submittedName>
        <fullName evidence="2">Unannotated protein</fullName>
    </submittedName>
</protein>
<dbReference type="EMBL" id="CAFBOS010000133">
    <property type="protein sequence ID" value="CAB5006220.1"/>
    <property type="molecule type" value="Genomic_DNA"/>
</dbReference>
<evidence type="ECO:0000313" key="3">
    <source>
        <dbReference type="EMBL" id="CAB4920988.1"/>
    </source>
</evidence>
<sequence length="144" mass="16328">MPRVRFNHMELTVAKGVLTDEFRAEVKAFYGDVLGWMVTNVEIVGGLQILLRPDESQFILVAESSRPLSAPGYDHLGLLCDTRADVDDILARCEAVMANDDRMRIKYYDDLRTGGVVVHAFYVKYLLPIWFDVQVIERVAPIPV</sequence>
<dbReference type="Gene3D" id="3.10.180.10">
    <property type="entry name" value="2,3-Dihydroxybiphenyl 1,2-Dioxygenase, domain 1"/>
    <property type="match status" value="1"/>
</dbReference>
<accession>A0A6J7AXR1</accession>
<dbReference type="AlphaFoldDB" id="A0A6J7AXR1"/>
<gene>
    <name evidence="1" type="ORF">UFOPK2754_00974</name>
    <name evidence="2" type="ORF">UFOPK3139_02943</name>
    <name evidence="3" type="ORF">UFOPK3543_02083</name>
    <name evidence="4" type="ORF">UFOPK3967_01985</name>
</gene>